<dbReference type="Pfam" id="PF00155">
    <property type="entry name" value="Aminotran_1_2"/>
    <property type="match status" value="1"/>
</dbReference>
<reference evidence="8 9" key="1">
    <citation type="submission" date="2013-02" db="EMBL/GenBank/DDBJ databases">
        <title>Genome sequence of Candida maltosa Xu316, a potential industrial strain for xylitol and ethanol production.</title>
        <authorList>
            <person name="Yu J."/>
            <person name="Wang Q."/>
            <person name="Geng X."/>
            <person name="Bao W."/>
            <person name="He P."/>
            <person name="Cai J."/>
        </authorList>
    </citation>
    <scope>NUCLEOTIDE SEQUENCE [LARGE SCALE GENOMIC DNA]</scope>
    <source>
        <strain evidence="9">Xu316</strain>
    </source>
</reference>
<dbReference type="InterPro" id="IPR015424">
    <property type="entry name" value="PyrdxlP-dep_Trfase"/>
</dbReference>
<dbReference type="PRINTS" id="PR00799">
    <property type="entry name" value="TRANSAMINASE"/>
</dbReference>
<dbReference type="InterPro" id="IPR015422">
    <property type="entry name" value="PyrdxlP-dep_Trfase_small"/>
</dbReference>
<evidence type="ECO:0000259" key="7">
    <source>
        <dbReference type="Pfam" id="PF00155"/>
    </source>
</evidence>
<dbReference type="STRING" id="1245528.M3K6Y4"/>
<keyword evidence="4 8" id="KW-0032">Aminotransferase</keyword>
<evidence type="ECO:0000256" key="1">
    <source>
        <dbReference type="ARBA" id="ARBA00001933"/>
    </source>
</evidence>
<dbReference type="PANTHER" id="PTHR11879:SF22">
    <property type="entry name" value="ASPARTATE AMINOTRANSFERASE, MITOCHONDRIAL"/>
    <property type="match status" value="1"/>
</dbReference>
<dbReference type="SUPFAM" id="SSF53383">
    <property type="entry name" value="PLP-dependent transferases"/>
    <property type="match status" value="1"/>
</dbReference>
<evidence type="ECO:0000256" key="4">
    <source>
        <dbReference type="ARBA" id="ARBA00022576"/>
    </source>
</evidence>
<comment type="subunit">
    <text evidence="3">Homodimer.</text>
</comment>
<dbReference type="GO" id="GO:0030170">
    <property type="term" value="F:pyridoxal phosphate binding"/>
    <property type="evidence" value="ECO:0007669"/>
    <property type="project" value="InterPro"/>
</dbReference>
<sequence>MLKSQFTKQTRLSFRSLSSTSQLLKWNEIPLAPPDKILGITEAFINDTNTKKINLGVGAYRDNAGKPIIFPAVKKAEEILLTKETEKEYTPIVGSKKFQSIVKNFIFNNSNKDANGKQLIDDGRIVTGQTISGTGSLRVIADFLNRFYSNKTILVPKPTWANHVAVFNDAGLKPEYYTYYDTSINDLDFANLKKSLLDAPNESIVLLHACCHNPTGMDLTSEQWDEILQIVQDKQFFPLIDMAYQGFASGDPYEDIGAIRKLTKLANEGKIPTFALCQSFAKNMGLYGERTGSISIVVEDAEKAKSLESQLKKLVRPIYSSPPIHGSKIIETIFDQEELLSAWLSDLSTVVGRLNTVRAQLHQKLDKSSRNWDHIARQRGMFAYSGLTAEQMQRLRSEYSIYGTDDGRFSISGINDGNIDYLANAINEITKK</sequence>
<proteinExistence type="inferred from homology"/>
<evidence type="ECO:0000313" key="9">
    <source>
        <dbReference type="Proteomes" id="UP000011777"/>
    </source>
</evidence>
<dbReference type="OrthoDB" id="6752799at2759"/>
<protein>
    <submittedName>
        <fullName evidence="8">Putative aspartate aminotransferase</fullName>
    </submittedName>
</protein>
<dbReference type="CDD" id="cd00609">
    <property type="entry name" value="AAT_like"/>
    <property type="match status" value="1"/>
</dbReference>
<dbReference type="Gene3D" id="3.90.1150.10">
    <property type="entry name" value="Aspartate Aminotransferase, domain 1"/>
    <property type="match status" value="1"/>
</dbReference>
<evidence type="ECO:0000256" key="2">
    <source>
        <dbReference type="ARBA" id="ARBA00007441"/>
    </source>
</evidence>
<comment type="caution">
    <text evidence="8">The sequence shown here is derived from an EMBL/GenBank/DDBJ whole genome shotgun (WGS) entry which is preliminary data.</text>
</comment>
<accession>M3K6Y4</accession>
<evidence type="ECO:0000256" key="5">
    <source>
        <dbReference type="ARBA" id="ARBA00022679"/>
    </source>
</evidence>
<comment type="similarity">
    <text evidence="2">Belongs to the class-I pyridoxal-phosphate-dependent aminotransferase family.</text>
</comment>
<evidence type="ECO:0000256" key="6">
    <source>
        <dbReference type="ARBA" id="ARBA00022898"/>
    </source>
</evidence>
<dbReference type="GO" id="GO:0006533">
    <property type="term" value="P:L-aspartate catabolic process"/>
    <property type="evidence" value="ECO:0007669"/>
    <property type="project" value="TreeGrafter"/>
</dbReference>
<dbReference type="FunFam" id="3.40.640.10:FF:000066">
    <property type="entry name" value="Aspartate aminotransferase"/>
    <property type="match status" value="1"/>
</dbReference>
<evidence type="ECO:0000256" key="3">
    <source>
        <dbReference type="ARBA" id="ARBA00011738"/>
    </source>
</evidence>
<dbReference type="GO" id="GO:0004069">
    <property type="term" value="F:L-aspartate:2-oxoglutarate aminotransferase activity"/>
    <property type="evidence" value="ECO:0007669"/>
    <property type="project" value="UniProtKB-EC"/>
</dbReference>
<dbReference type="InterPro" id="IPR015421">
    <property type="entry name" value="PyrdxlP-dep_Trfase_major"/>
</dbReference>
<name>M3K6Y4_CANMX</name>
<dbReference type="GO" id="GO:0005739">
    <property type="term" value="C:mitochondrion"/>
    <property type="evidence" value="ECO:0007669"/>
    <property type="project" value="TreeGrafter"/>
</dbReference>
<evidence type="ECO:0000313" key="8">
    <source>
        <dbReference type="EMBL" id="EMG50584.1"/>
    </source>
</evidence>
<dbReference type="AlphaFoldDB" id="M3K6Y4"/>
<dbReference type="InterPro" id="IPR004839">
    <property type="entry name" value="Aminotransferase_I/II_large"/>
</dbReference>
<dbReference type="EMBL" id="AOGT01000176">
    <property type="protein sequence ID" value="EMG50584.1"/>
    <property type="molecule type" value="Genomic_DNA"/>
</dbReference>
<dbReference type="NCBIfam" id="NF006719">
    <property type="entry name" value="PRK09257.1"/>
    <property type="match status" value="1"/>
</dbReference>
<dbReference type="eggNOG" id="KOG1411">
    <property type="taxonomic scope" value="Eukaryota"/>
</dbReference>
<dbReference type="Gene3D" id="3.40.640.10">
    <property type="entry name" value="Type I PLP-dependent aspartate aminotransferase-like (Major domain)"/>
    <property type="match status" value="1"/>
</dbReference>
<dbReference type="Proteomes" id="UP000011777">
    <property type="component" value="Unassembled WGS sequence"/>
</dbReference>
<dbReference type="PANTHER" id="PTHR11879">
    <property type="entry name" value="ASPARTATE AMINOTRANSFERASE"/>
    <property type="match status" value="1"/>
</dbReference>
<dbReference type="InterPro" id="IPR000796">
    <property type="entry name" value="Asp_trans"/>
</dbReference>
<gene>
    <name evidence="8" type="ORF">G210_2127</name>
</gene>
<dbReference type="HOGENOM" id="CLU_032440_1_2_1"/>
<keyword evidence="6" id="KW-0663">Pyridoxal phosphate</keyword>
<keyword evidence="9" id="KW-1185">Reference proteome</keyword>
<comment type="cofactor">
    <cofactor evidence="1">
        <name>pyridoxal 5'-phosphate</name>
        <dbReference type="ChEBI" id="CHEBI:597326"/>
    </cofactor>
</comment>
<keyword evidence="5 8" id="KW-0808">Transferase</keyword>
<dbReference type="OMA" id="VGACTIV"/>
<organism evidence="8 9">
    <name type="scientific">Candida maltosa (strain Xu316)</name>
    <name type="common">Yeast</name>
    <dbReference type="NCBI Taxonomy" id="1245528"/>
    <lineage>
        <taxon>Eukaryota</taxon>
        <taxon>Fungi</taxon>
        <taxon>Dikarya</taxon>
        <taxon>Ascomycota</taxon>
        <taxon>Saccharomycotina</taxon>
        <taxon>Pichiomycetes</taxon>
        <taxon>Debaryomycetaceae</taxon>
        <taxon>Candida/Lodderomyces clade</taxon>
        <taxon>Candida</taxon>
    </lineage>
</organism>
<feature type="domain" description="Aminotransferase class I/classII large" evidence="7">
    <location>
        <begin position="50"/>
        <end position="426"/>
    </location>
</feature>